<sequence>MSSPTHEIRHRRRIARSGRAGAVCAFAVLMLAGGAACAQARGYMLYSQHCIECHTEQVHWRDGRLATDWQSLNAQVRRWQAVARLNWSEEDIQNVTRHLNTRYYDFWPPTEVTVVPVTAPRASRKGAEADR</sequence>
<name>A0ABT7N918_9BURK</name>
<reference evidence="1" key="1">
    <citation type="submission" date="2023-06" db="EMBL/GenBank/DDBJ databases">
        <authorList>
            <person name="Jiang Y."/>
            <person name="Liu Q."/>
        </authorList>
    </citation>
    <scope>NUCLEOTIDE SEQUENCE</scope>
    <source>
        <strain evidence="1">CGMCC 1.12089</strain>
    </source>
</reference>
<evidence type="ECO:0000313" key="2">
    <source>
        <dbReference type="Proteomes" id="UP001174908"/>
    </source>
</evidence>
<dbReference type="InterPro" id="IPR036909">
    <property type="entry name" value="Cyt_c-like_dom_sf"/>
</dbReference>
<comment type="caution">
    <text evidence="1">The sequence shown here is derived from an EMBL/GenBank/DDBJ whole genome shotgun (WGS) entry which is preliminary data.</text>
</comment>
<accession>A0ABT7N918</accession>
<dbReference type="SUPFAM" id="SSF46626">
    <property type="entry name" value="Cytochrome c"/>
    <property type="match status" value="1"/>
</dbReference>
<evidence type="ECO:0000313" key="1">
    <source>
        <dbReference type="EMBL" id="MDM0044441.1"/>
    </source>
</evidence>
<dbReference type="RefSeq" id="WP_286659479.1">
    <property type="nucleotide sequence ID" value="NZ_JASZYV010000001.1"/>
</dbReference>
<keyword evidence="2" id="KW-1185">Reference proteome</keyword>
<organism evidence="1 2">
    <name type="scientific">Variovorax dokdonensis</name>
    <dbReference type="NCBI Taxonomy" id="344883"/>
    <lineage>
        <taxon>Bacteria</taxon>
        <taxon>Pseudomonadati</taxon>
        <taxon>Pseudomonadota</taxon>
        <taxon>Betaproteobacteria</taxon>
        <taxon>Burkholderiales</taxon>
        <taxon>Comamonadaceae</taxon>
        <taxon>Variovorax</taxon>
    </lineage>
</organism>
<protein>
    <submittedName>
        <fullName evidence="1">Cytochrome C</fullName>
    </submittedName>
</protein>
<gene>
    <name evidence="1" type="ORF">QTH91_08125</name>
</gene>
<dbReference type="Proteomes" id="UP001174908">
    <property type="component" value="Unassembled WGS sequence"/>
</dbReference>
<proteinExistence type="predicted"/>
<dbReference type="EMBL" id="JASZYV010000001">
    <property type="protein sequence ID" value="MDM0044441.1"/>
    <property type="molecule type" value="Genomic_DNA"/>
</dbReference>